<comment type="similarity">
    <text evidence="2 8">Belongs to the carbamoyltransferase HypF family.</text>
</comment>
<name>A0A8J3VFV2_9ACTN</name>
<dbReference type="Pfam" id="PF00708">
    <property type="entry name" value="Acylphosphatase"/>
    <property type="match status" value="1"/>
</dbReference>
<protein>
    <recommendedName>
        <fullName evidence="8">Carbamoyltransferase</fullName>
        <ecNumber evidence="8">6.2.-.-</ecNumber>
    </recommendedName>
</protein>
<dbReference type="AlphaFoldDB" id="A0A8J3VFV2"/>
<keyword evidence="6" id="KW-0862">Zinc</keyword>
<dbReference type="InterPro" id="IPR041440">
    <property type="entry name" value="HypF_C"/>
</dbReference>
<evidence type="ECO:0000256" key="7">
    <source>
        <dbReference type="ARBA" id="ARBA00048220"/>
    </source>
</evidence>
<feature type="domain" description="Acylphosphatase-like" evidence="10">
    <location>
        <begin position="1"/>
        <end position="83"/>
    </location>
</feature>
<dbReference type="Pfam" id="PF22521">
    <property type="entry name" value="HypF_C_2"/>
    <property type="match status" value="1"/>
</dbReference>
<dbReference type="Pfam" id="PF17788">
    <property type="entry name" value="HypF_C"/>
    <property type="match status" value="1"/>
</dbReference>
<evidence type="ECO:0000256" key="1">
    <source>
        <dbReference type="ARBA" id="ARBA00004711"/>
    </source>
</evidence>
<keyword evidence="5" id="KW-0863">Zinc-finger</keyword>
<comment type="catalytic activity">
    <reaction evidence="7">
        <text>C-terminal L-cysteinyl-[HypE protein] + carbamoyl phosphate + ATP + H2O = C-terminal S-carboxamide-L-cysteinyl-[HypE protein] + AMP + phosphate + diphosphate + H(+)</text>
        <dbReference type="Rhea" id="RHEA:55636"/>
        <dbReference type="Rhea" id="RHEA-COMP:14247"/>
        <dbReference type="Rhea" id="RHEA-COMP:14392"/>
        <dbReference type="ChEBI" id="CHEBI:15377"/>
        <dbReference type="ChEBI" id="CHEBI:15378"/>
        <dbReference type="ChEBI" id="CHEBI:30616"/>
        <dbReference type="ChEBI" id="CHEBI:33019"/>
        <dbReference type="ChEBI" id="CHEBI:43474"/>
        <dbReference type="ChEBI" id="CHEBI:58228"/>
        <dbReference type="ChEBI" id="CHEBI:76913"/>
        <dbReference type="ChEBI" id="CHEBI:139126"/>
        <dbReference type="ChEBI" id="CHEBI:456215"/>
    </reaction>
</comment>
<comment type="catalytic activity">
    <reaction evidence="9">
        <text>an acyl phosphate + H2O = a carboxylate + phosphate + H(+)</text>
        <dbReference type="Rhea" id="RHEA:14965"/>
        <dbReference type="ChEBI" id="CHEBI:15377"/>
        <dbReference type="ChEBI" id="CHEBI:15378"/>
        <dbReference type="ChEBI" id="CHEBI:29067"/>
        <dbReference type="ChEBI" id="CHEBI:43474"/>
        <dbReference type="ChEBI" id="CHEBI:59918"/>
        <dbReference type="EC" id="3.6.1.7"/>
    </reaction>
</comment>
<dbReference type="Pfam" id="PF07503">
    <property type="entry name" value="zf-HYPF"/>
    <property type="match status" value="2"/>
</dbReference>
<dbReference type="GO" id="GO:0003725">
    <property type="term" value="F:double-stranded RNA binding"/>
    <property type="evidence" value="ECO:0007669"/>
    <property type="project" value="InterPro"/>
</dbReference>
<dbReference type="GO" id="GO:0051604">
    <property type="term" value="P:protein maturation"/>
    <property type="evidence" value="ECO:0007669"/>
    <property type="project" value="TreeGrafter"/>
</dbReference>
<dbReference type="InterPro" id="IPR055128">
    <property type="entry name" value="HypF_C_2"/>
</dbReference>
<dbReference type="SUPFAM" id="SSF53067">
    <property type="entry name" value="Actin-like ATPase domain"/>
    <property type="match status" value="1"/>
</dbReference>
<dbReference type="EMBL" id="BONY01000015">
    <property type="protein sequence ID" value="GIH04855.1"/>
    <property type="molecule type" value="Genomic_DNA"/>
</dbReference>
<dbReference type="NCBIfam" id="TIGR00143">
    <property type="entry name" value="hypF"/>
    <property type="match status" value="1"/>
</dbReference>
<dbReference type="GO" id="GO:0008270">
    <property type="term" value="F:zinc ion binding"/>
    <property type="evidence" value="ECO:0007669"/>
    <property type="project" value="UniProtKB-KW"/>
</dbReference>
<keyword evidence="3" id="KW-0436">Ligase</keyword>
<dbReference type="InterPro" id="IPR004421">
    <property type="entry name" value="Carbamoyltransferase_HypF"/>
</dbReference>
<dbReference type="PROSITE" id="PS51163">
    <property type="entry name" value="YRDC"/>
    <property type="match status" value="1"/>
</dbReference>
<dbReference type="Gene3D" id="3.30.420.40">
    <property type="match status" value="1"/>
</dbReference>
<dbReference type="SUPFAM" id="SSF54975">
    <property type="entry name" value="Acylphosphatase/BLUF domain-like"/>
    <property type="match status" value="1"/>
</dbReference>
<dbReference type="PANTHER" id="PTHR42959:SF1">
    <property type="entry name" value="CARBAMOYLTRANSFERASE HYPF"/>
    <property type="match status" value="1"/>
</dbReference>
<organism evidence="12 13">
    <name type="scientific">Rhizocola hellebori</name>
    <dbReference type="NCBI Taxonomy" id="1392758"/>
    <lineage>
        <taxon>Bacteria</taxon>
        <taxon>Bacillati</taxon>
        <taxon>Actinomycetota</taxon>
        <taxon>Actinomycetes</taxon>
        <taxon>Micromonosporales</taxon>
        <taxon>Micromonosporaceae</taxon>
        <taxon>Rhizocola</taxon>
    </lineage>
</organism>
<evidence type="ECO:0000256" key="8">
    <source>
        <dbReference type="PIRNR" id="PIRNR006256"/>
    </source>
</evidence>
<comment type="pathway">
    <text evidence="1">Protein modification; [NiFe] hydrogenase maturation.</text>
</comment>
<dbReference type="Proteomes" id="UP000612899">
    <property type="component" value="Unassembled WGS sequence"/>
</dbReference>
<dbReference type="PANTHER" id="PTHR42959">
    <property type="entry name" value="CARBAMOYLTRANSFERASE"/>
    <property type="match status" value="1"/>
</dbReference>
<reference evidence="12" key="1">
    <citation type="submission" date="2021-01" db="EMBL/GenBank/DDBJ databases">
        <title>Whole genome shotgun sequence of Rhizocola hellebori NBRC 109834.</title>
        <authorList>
            <person name="Komaki H."/>
            <person name="Tamura T."/>
        </authorList>
    </citation>
    <scope>NUCLEOTIDE SEQUENCE</scope>
    <source>
        <strain evidence="12">NBRC 109834</strain>
    </source>
</reference>
<gene>
    <name evidence="12" type="primary">hypF</name>
    <name evidence="12" type="ORF">Rhe02_29220</name>
</gene>
<dbReference type="GO" id="GO:0016743">
    <property type="term" value="F:carboxyl- or carbamoyltransferase activity"/>
    <property type="evidence" value="ECO:0007669"/>
    <property type="project" value="UniProtKB-UniRule"/>
</dbReference>
<feature type="domain" description="YrdC-like" evidence="11">
    <location>
        <begin position="190"/>
        <end position="376"/>
    </location>
</feature>
<evidence type="ECO:0000256" key="9">
    <source>
        <dbReference type="PROSITE-ProRule" id="PRU00520"/>
    </source>
</evidence>
<evidence type="ECO:0000259" key="11">
    <source>
        <dbReference type="PROSITE" id="PS51163"/>
    </source>
</evidence>
<dbReference type="InterPro" id="IPR051060">
    <property type="entry name" value="Carbamoyltrans_HypF-like"/>
</dbReference>
<evidence type="ECO:0000256" key="4">
    <source>
        <dbReference type="ARBA" id="ARBA00022723"/>
    </source>
</evidence>
<dbReference type="InterPro" id="IPR001792">
    <property type="entry name" value="Acylphosphatase-like_dom"/>
</dbReference>
<dbReference type="Pfam" id="PF01300">
    <property type="entry name" value="Sua5_yciO_yrdC"/>
    <property type="match status" value="1"/>
</dbReference>
<evidence type="ECO:0000256" key="3">
    <source>
        <dbReference type="ARBA" id="ARBA00022598"/>
    </source>
</evidence>
<dbReference type="InterPro" id="IPR017945">
    <property type="entry name" value="DHBP_synth_RibB-like_a/b_dom"/>
</dbReference>
<accession>A0A8J3VFV2</accession>
<evidence type="ECO:0000256" key="5">
    <source>
        <dbReference type="ARBA" id="ARBA00022771"/>
    </source>
</evidence>
<dbReference type="PIRSF" id="PIRSF006256">
    <property type="entry name" value="CMPcnvr_hdrg_mat"/>
    <property type="match status" value="1"/>
</dbReference>
<dbReference type="InterPro" id="IPR043129">
    <property type="entry name" value="ATPase_NBD"/>
</dbReference>
<dbReference type="InterPro" id="IPR011125">
    <property type="entry name" value="Znf_HypF"/>
</dbReference>
<keyword evidence="4" id="KW-0479">Metal-binding</keyword>
<evidence type="ECO:0000256" key="2">
    <source>
        <dbReference type="ARBA" id="ARBA00008097"/>
    </source>
</evidence>
<keyword evidence="9" id="KW-0378">Hydrolase</keyword>
<sequence>MEGVVQGVGFRPFVYSLAKSWQLSGVVGNNSLGAFVELEGSEDAVAGFQRDLRLQAPPLAVIDRVTAREVTPTGLQTGFRIAGSQLARLGQTQIAPDCATCADCLRELTDPDDRRYGYPFINCTNCGPRLTIVQDVPYDRPRTTMAGFPMCEPCRREYDDPGDRRFHAQPVCCADCGPRLRLSGFEGGPGEVIAKVAQLLREGQIVAVKGLGGYHLAVDATSDRGTRTLRQRKHRDEKAFAVMVSDLEMARSLAEIAPADELLLTSPARPIVLVPRREPAGLVAAAVAPGQRQLGLMLPYTPLHVLLMREFAGPLVLTSGNVSEEPIAFLDGDARQRLGGIADAFLTHDRPIHLRVDDSVARSFRGEPMLIRRSRGYAPRAIRLPVTAARPVLGCGAELKSTFCLAQGDSATLSPHLGDLKNYETFRSYADGITHLSRLVGISPVVVAHDLHPDYLSTKHAQELAESGLELAGVQHHHAHIASCLVDNGSPGPVIGVAFDGTGYGTDGTLWGGEFLVADLVQARRAGHLAAVPMPGGESAVRQPWRMAAAYCAQLAATPAVAQRYPREWEAVTRLAGSGFAAPPTSSAGRLFDAVACLVGVRDEVSYEGQAAVELEQLANQAARGWYQSEIREFGEMPFQIRGADLVAAVLADLERNVPAADIAMRFHRGLALSIADGCQLIRETSGLGTVALSGGVFQNVLLLELAVAHLERRGFKVLTHRRIPANDGGISIGQAAIAATRDAGSADAR</sequence>
<feature type="active site" evidence="9">
    <location>
        <position position="11"/>
    </location>
</feature>
<evidence type="ECO:0000259" key="10">
    <source>
        <dbReference type="PROSITE" id="PS51160"/>
    </source>
</evidence>
<dbReference type="SUPFAM" id="SSF55821">
    <property type="entry name" value="YrdC/RibB"/>
    <property type="match status" value="1"/>
</dbReference>
<dbReference type="PROSITE" id="PS51160">
    <property type="entry name" value="ACYLPHOSPHATASE_3"/>
    <property type="match status" value="1"/>
</dbReference>
<feature type="active site" evidence="9">
    <location>
        <position position="29"/>
    </location>
</feature>
<dbReference type="InterPro" id="IPR006070">
    <property type="entry name" value="Sua5-like_dom"/>
</dbReference>
<evidence type="ECO:0000313" key="13">
    <source>
        <dbReference type="Proteomes" id="UP000612899"/>
    </source>
</evidence>
<dbReference type="UniPathway" id="UPA00335"/>
<keyword evidence="13" id="KW-1185">Reference proteome</keyword>
<dbReference type="Gene3D" id="3.30.420.360">
    <property type="match status" value="1"/>
</dbReference>
<dbReference type="FunFam" id="3.30.420.40:FF:000124">
    <property type="entry name" value="Carbamoyltransferase HypF"/>
    <property type="match status" value="1"/>
</dbReference>
<evidence type="ECO:0000313" key="12">
    <source>
        <dbReference type="EMBL" id="GIH04855.1"/>
    </source>
</evidence>
<dbReference type="GO" id="GO:0003998">
    <property type="term" value="F:acylphosphatase activity"/>
    <property type="evidence" value="ECO:0007669"/>
    <property type="project" value="UniProtKB-EC"/>
</dbReference>
<comment type="caution">
    <text evidence="12">The sequence shown here is derived from an EMBL/GenBank/DDBJ whole genome shotgun (WGS) entry which is preliminary data.</text>
</comment>
<dbReference type="GO" id="GO:0016874">
    <property type="term" value="F:ligase activity"/>
    <property type="evidence" value="ECO:0007669"/>
    <property type="project" value="UniProtKB-UniRule"/>
</dbReference>
<dbReference type="InterPro" id="IPR036046">
    <property type="entry name" value="Acylphosphatase-like_dom_sf"/>
</dbReference>
<evidence type="ECO:0000256" key="6">
    <source>
        <dbReference type="ARBA" id="ARBA00022833"/>
    </source>
</evidence>
<dbReference type="EC" id="6.2.-.-" evidence="8"/>
<dbReference type="Gene3D" id="3.30.110.120">
    <property type="match status" value="1"/>
</dbReference>
<dbReference type="Gene3D" id="3.90.870.50">
    <property type="match status" value="1"/>
</dbReference>
<proteinExistence type="inferred from homology"/>